<reference evidence="1" key="1">
    <citation type="submission" date="2021-09" db="EMBL/GenBank/DDBJ databases">
        <title>Genomic analysis of Ralstonia spp.</title>
        <authorList>
            <person name="Aburjaile F."/>
            <person name="Ariute J.C."/>
            <person name="Pais A.K.L."/>
            <person name="Albuquerque G.M.R."/>
            <person name="Silva A.M.F."/>
            <person name="Brenig B."/>
            <person name="Azevedo V."/>
            <person name="Matiuzzi M."/>
            <person name="Ramos R."/>
            <person name="Goes-Neto A."/>
            <person name="Soares S."/>
            <person name="Iseppon A.M.B."/>
            <person name="Souza E."/>
            <person name="Gama M."/>
        </authorList>
    </citation>
    <scope>NUCLEOTIDE SEQUENCE</scope>
    <source>
        <strain evidence="1">CCRMRs91</strain>
    </source>
</reference>
<dbReference type="EMBL" id="JAIVFG010000029">
    <property type="protein sequence ID" value="MDB0572445.1"/>
    <property type="molecule type" value="Genomic_DNA"/>
</dbReference>
<sequence length="163" mass="18499">MTPEEIELLENRKSGFDGFLNELMPVLVDFVGKLGIHPADGVLKHAVQFVPYLSQVLQTMLVTDDQDRTWLLTRMGYFVGEYFVQKYGGSWYVNDVRGSRYFGRYVVGRFVSPHGQMSMLDPFLVAQAYVDTSVPRQLERILEEVEAELNIGSRSSNPISTSP</sequence>
<comment type="caution">
    <text evidence="1">The sequence shown here is derived from an EMBL/GenBank/DDBJ whole genome shotgun (WGS) entry which is preliminary data.</text>
</comment>
<gene>
    <name evidence="1" type="ORF">LBW59_16920</name>
</gene>
<name>A0AAW5ZTA6_RALSL</name>
<protein>
    <submittedName>
        <fullName evidence="1">Uncharacterized protein</fullName>
    </submittedName>
</protein>
<proteinExistence type="predicted"/>
<evidence type="ECO:0000313" key="2">
    <source>
        <dbReference type="Proteomes" id="UP001144050"/>
    </source>
</evidence>
<organism evidence="1 2">
    <name type="scientific">Ralstonia solanacearum</name>
    <name type="common">Pseudomonas solanacearum</name>
    <dbReference type="NCBI Taxonomy" id="305"/>
    <lineage>
        <taxon>Bacteria</taxon>
        <taxon>Pseudomonadati</taxon>
        <taxon>Pseudomonadota</taxon>
        <taxon>Betaproteobacteria</taxon>
        <taxon>Burkholderiales</taxon>
        <taxon>Burkholderiaceae</taxon>
        <taxon>Ralstonia</taxon>
        <taxon>Ralstonia solanacearum species complex</taxon>
    </lineage>
</organism>
<dbReference type="AlphaFoldDB" id="A0AAW5ZTA6"/>
<accession>A0AAW5ZTA6</accession>
<dbReference type="Proteomes" id="UP001144050">
    <property type="component" value="Unassembled WGS sequence"/>
</dbReference>
<dbReference type="RefSeq" id="WP_271656909.1">
    <property type="nucleotide sequence ID" value="NZ_JAIVFG010000029.1"/>
</dbReference>
<evidence type="ECO:0000313" key="1">
    <source>
        <dbReference type="EMBL" id="MDB0572445.1"/>
    </source>
</evidence>